<reference evidence="2" key="1">
    <citation type="submission" date="2013-12" db="EMBL/GenBank/DDBJ databases">
        <authorList>
            <person name="Aslett M."/>
        </authorList>
    </citation>
    <scope>NUCLEOTIDE SEQUENCE [LARGE SCALE GENOMIC DNA]</scope>
    <source>
        <strain evidence="2">Lindley</strain>
    </source>
</reference>
<dbReference type="WBParaSite" id="GPLIN_001008400">
    <property type="protein sequence ID" value="GPLIN_001008400"/>
    <property type="gene ID" value="GPLIN_001008400"/>
</dbReference>
<evidence type="ECO:0000256" key="1">
    <source>
        <dbReference type="SAM" id="SignalP"/>
    </source>
</evidence>
<evidence type="ECO:0000313" key="2">
    <source>
        <dbReference type="Proteomes" id="UP000050741"/>
    </source>
</evidence>
<proteinExistence type="predicted"/>
<sequence>MKVFAMLMLRCTLIMLLFSFLQNETLATLDEWKKWEKWKTSSDSLVEAISKAQVPISLDELSGIRTEFNTFIFEVELELIKKSQ</sequence>
<reference evidence="2" key="2">
    <citation type="submission" date="2014-05" db="EMBL/GenBank/DDBJ databases">
        <title>The genome and life-stage specific transcriptomes of Globodera pallida elucidate key aspects of plant parasitism by a cyst nematode.</title>
        <authorList>
            <person name="Cotton J.A."/>
            <person name="Lilley C.J."/>
            <person name="Jones L.M."/>
            <person name="Kikuchi T."/>
            <person name="Reid A.J."/>
            <person name="Thorpe P."/>
            <person name="Tsai I.J."/>
            <person name="Beasley H."/>
            <person name="Blok V."/>
            <person name="Cock P.J.A."/>
            <person name="Van den Akker S.E."/>
            <person name="Holroyd N."/>
            <person name="Hunt M."/>
            <person name="Mantelin S."/>
            <person name="Naghra H."/>
            <person name="Pain A."/>
            <person name="Palomares-Rius J.E."/>
            <person name="Zarowiecki M."/>
            <person name="Berriman M."/>
            <person name="Jones J.T."/>
            <person name="Urwin P.E."/>
        </authorList>
    </citation>
    <scope>NUCLEOTIDE SEQUENCE [LARGE SCALE GENOMIC DNA]</scope>
    <source>
        <strain evidence="2">Lindley</strain>
    </source>
</reference>
<organism evidence="2 3">
    <name type="scientific">Globodera pallida</name>
    <name type="common">Potato cyst nematode worm</name>
    <name type="synonym">Heterodera pallida</name>
    <dbReference type="NCBI Taxonomy" id="36090"/>
    <lineage>
        <taxon>Eukaryota</taxon>
        <taxon>Metazoa</taxon>
        <taxon>Ecdysozoa</taxon>
        <taxon>Nematoda</taxon>
        <taxon>Chromadorea</taxon>
        <taxon>Rhabditida</taxon>
        <taxon>Tylenchina</taxon>
        <taxon>Tylenchomorpha</taxon>
        <taxon>Tylenchoidea</taxon>
        <taxon>Heteroderidae</taxon>
        <taxon>Heteroderinae</taxon>
        <taxon>Globodera</taxon>
    </lineage>
</organism>
<dbReference type="Proteomes" id="UP000050741">
    <property type="component" value="Unassembled WGS sequence"/>
</dbReference>
<reference evidence="3" key="3">
    <citation type="submission" date="2016-06" db="UniProtKB">
        <authorList>
            <consortium name="WormBaseParasite"/>
        </authorList>
    </citation>
    <scope>IDENTIFICATION</scope>
</reference>
<accession>A0A183CB33</accession>
<keyword evidence="1" id="KW-0732">Signal</keyword>
<protein>
    <submittedName>
        <fullName evidence="3">Secreted protein</fullName>
    </submittedName>
</protein>
<name>A0A183CB33_GLOPA</name>
<evidence type="ECO:0000313" key="3">
    <source>
        <dbReference type="WBParaSite" id="GPLIN_001008400"/>
    </source>
</evidence>
<dbReference type="AlphaFoldDB" id="A0A183CB33"/>
<feature type="chain" id="PRO_5008147353" evidence="1">
    <location>
        <begin position="28"/>
        <end position="84"/>
    </location>
</feature>
<keyword evidence="2" id="KW-1185">Reference proteome</keyword>
<feature type="signal peptide" evidence="1">
    <location>
        <begin position="1"/>
        <end position="27"/>
    </location>
</feature>